<dbReference type="KEGG" id="hbi:HBZC1_00200"/>
<sequence length="84" mass="9466">MARTIESSKRVLKYFPLLPKQASPKNPPHHTTSHIHKEFSGSDIEPLLIPIAGNITLMSAKYRPLARRVHLLDHQDLGFCISTP</sequence>
<dbReference type="Proteomes" id="UP000008387">
    <property type="component" value="Chromosome"/>
</dbReference>
<evidence type="ECO:0000313" key="1">
    <source>
        <dbReference type="EMBL" id="CCB79006.1"/>
    </source>
</evidence>
<dbReference type="AlphaFoldDB" id="F8KQK2"/>
<gene>
    <name evidence="1" type="ordered locus">HBZC1_00200</name>
</gene>
<dbReference type="HOGENOM" id="CLU_2522956_0_0_7"/>
<proteinExistence type="predicted"/>
<name>F8KQK2_HELBC</name>
<evidence type="ECO:0000313" key="2">
    <source>
        <dbReference type="Proteomes" id="UP000008387"/>
    </source>
</evidence>
<keyword evidence="2" id="KW-1185">Reference proteome</keyword>
<accession>F8KQK2</accession>
<dbReference type="EMBL" id="FR871757">
    <property type="protein sequence ID" value="CCB79006.1"/>
    <property type="molecule type" value="Genomic_DNA"/>
</dbReference>
<organism evidence="1 2">
    <name type="scientific">Helicobacter bizzozeronii (strain CIII-1)</name>
    <dbReference type="NCBI Taxonomy" id="1002804"/>
    <lineage>
        <taxon>Bacteria</taxon>
        <taxon>Pseudomonadati</taxon>
        <taxon>Campylobacterota</taxon>
        <taxon>Epsilonproteobacteria</taxon>
        <taxon>Campylobacterales</taxon>
        <taxon>Helicobacteraceae</taxon>
        <taxon>Helicobacter</taxon>
    </lineage>
</organism>
<reference evidence="1 2" key="1">
    <citation type="journal article" date="2011" name="J. Bacteriol.">
        <title>Genome sequence of Helicobacter bizzozeronii strain CIII-1, an isolate from human gastric mucosa.</title>
        <authorList>
            <person name="Schott T."/>
            <person name="Rossi M."/>
            <person name="Hanninen M.L."/>
        </authorList>
    </citation>
    <scope>NUCLEOTIDE SEQUENCE [LARGE SCALE GENOMIC DNA]</scope>
    <source>
        <strain evidence="1 2">CIII-1</strain>
    </source>
</reference>
<protein>
    <submittedName>
        <fullName evidence="1">Uncharacterized protein</fullName>
    </submittedName>
</protein>